<reference evidence="2 3" key="1">
    <citation type="journal article" date="2018" name="Front. Plant Sci.">
        <title>Red Clover (Trifolium pratense) and Zigzag Clover (T. medium) - A Picture of Genomic Similarities and Differences.</title>
        <authorList>
            <person name="Dluhosova J."/>
            <person name="Istvanek J."/>
            <person name="Nedelnik J."/>
            <person name="Repkova J."/>
        </authorList>
    </citation>
    <scope>NUCLEOTIDE SEQUENCE [LARGE SCALE GENOMIC DNA]</scope>
    <source>
        <strain evidence="3">cv. 10/8</strain>
        <tissue evidence="2">Leaf</tissue>
    </source>
</reference>
<keyword evidence="3" id="KW-1185">Reference proteome</keyword>
<accession>A0A392QV40</accession>
<dbReference type="Proteomes" id="UP000265520">
    <property type="component" value="Unassembled WGS sequence"/>
</dbReference>
<feature type="non-terminal residue" evidence="2">
    <location>
        <position position="55"/>
    </location>
</feature>
<evidence type="ECO:0000256" key="1">
    <source>
        <dbReference type="SAM" id="MobiDB-lite"/>
    </source>
</evidence>
<evidence type="ECO:0000313" key="2">
    <source>
        <dbReference type="EMBL" id="MCI27879.1"/>
    </source>
</evidence>
<protein>
    <submittedName>
        <fullName evidence="2">Uncharacterized protein</fullName>
    </submittedName>
</protein>
<feature type="region of interest" description="Disordered" evidence="1">
    <location>
        <begin position="34"/>
        <end position="55"/>
    </location>
</feature>
<comment type="caution">
    <text evidence="2">The sequence shown here is derived from an EMBL/GenBank/DDBJ whole genome shotgun (WGS) entry which is preliminary data.</text>
</comment>
<sequence length="55" mass="5688">MTKQAYQSIAGTNYKEAAALIIQLMVRDIGKGGGDQGRIQGPACTPPSLALPKAS</sequence>
<organism evidence="2 3">
    <name type="scientific">Trifolium medium</name>
    <dbReference type="NCBI Taxonomy" id="97028"/>
    <lineage>
        <taxon>Eukaryota</taxon>
        <taxon>Viridiplantae</taxon>
        <taxon>Streptophyta</taxon>
        <taxon>Embryophyta</taxon>
        <taxon>Tracheophyta</taxon>
        <taxon>Spermatophyta</taxon>
        <taxon>Magnoliopsida</taxon>
        <taxon>eudicotyledons</taxon>
        <taxon>Gunneridae</taxon>
        <taxon>Pentapetalae</taxon>
        <taxon>rosids</taxon>
        <taxon>fabids</taxon>
        <taxon>Fabales</taxon>
        <taxon>Fabaceae</taxon>
        <taxon>Papilionoideae</taxon>
        <taxon>50 kb inversion clade</taxon>
        <taxon>NPAAA clade</taxon>
        <taxon>Hologalegina</taxon>
        <taxon>IRL clade</taxon>
        <taxon>Trifolieae</taxon>
        <taxon>Trifolium</taxon>
    </lineage>
</organism>
<proteinExistence type="predicted"/>
<dbReference type="EMBL" id="LXQA010161980">
    <property type="protein sequence ID" value="MCI27879.1"/>
    <property type="molecule type" value="Genomic_DNA"/>
</dbReference>
<evidence type="ECO:0000313" key="3">
    <source>
        <dbReference type="Proteomes" id="UP000265520"/>
    </source>
</evidence>
<name>A0A392QV40_9FABA</name>
<dbReference type="AlphaFoldDB" id="A0A392QV40"/>